<reference evidence="1 2" key="1">
    <citation type="submission" date="2020-02" db="EMBL/GenBank/DDBJ databases">
        <title>Bacillus aquiflavi sp. nov., isolated from yellow water of strong flavor Chinese baijiu in Yibin region of China.</title>
        <authorList>
            <person name="Xie J."/>
        </authorList>
    </citation>
    <scope>NUCLEOTIDE SEQUENCE [LARGE SCALE GENOMIC DNA]</scope>
    <source>
        <strain evidence="1 2">SA4</strain>
    </source>
</reference>
<comment type="caution">
    <text evidence="1">The sequence shown here is derived from an EMBL/GenBank/DDBJ whole genome shotgun (WGS) entry which is preliminary data.</text>
</comment>
<evidence type="ECO:0000313" key="1">
    <source>
        <dbReference type="EMBL" id="NEY73158.1"/>
    </source>
</evidence>
<protein>
    <submittedName>
        <fullName evidence="1">DUF3231 family protein</fullName>
    </submittedName>
</protein>
<gene>
    <name evidence="1" type="ORF">G4D63_15600</name>
</gene>
<evidence type="ECO:0000313" key="2">
    <source>
        <dbReference type="Proteomes" id="UP000481043"/>
    </source>
</evidence>
<dbReference type="Gene3D" id="1.20.1260.10">
    <property type="match status" value="2"/>
</dbReference>
<dbReference type="AlphaFoldDB" id="A0A6M0QDH2"/>
<dbReference type="Proteomes" id="UP000481043">
    <property type="component" value="Unassembled WGS sequence"/>
</dbReference>
<name>A0A6M0QDH2_9BACI</name>
<dbReference type="EMBL" id="JAAIWM010000006">
    <property type="protein sequence ID" value="NEY73158.1"/>
    <property type="molecule type" value="Genomic_DNA"/>
</dbReference>
<sequence>MANLWTTYQNDTLATAVLPYFINNVEDEQIKDVLQYAITLSQQHLDFLKNLFTEEKFPLPVSFTENDYNHSAPRLYSDSFYLYYLKNMAFIGGNGYSLALGNSAREDIRNFFTNCVSESSNLYNRSVNVLLEKGLFIRPPQINLPREVDFVSKQGFLSGWFGERRPLTSIEIMNLFFNIERNDLGRALLTGFKQVVRSNEVKEFLTKGVQVASKHIEIFGSLLSEAGLPTPMVWNTLPTDSTTAPFSDKLIMFHSAALTAASTSHYGTSLGSSPRRDLGLHYTRLISEVLKYGEDGANIMINNGWLEQPPSALDREKLANGNINP</sequence>
<proteinExistence type="predicted"/>
<dbReference type="Pfam" id="PF11553">
    <property type="entry name" value="DUF3231"/>
    <property type="match status" value="2"/>
</dbReference>
<accession>A0A6M0QDH2</accession>
<dbReference type="InterPro" id="IPR012347">
    <property type="entry name" value="Ferritin-like"/>
</dbReference>
<organism evidence="1 2">
    <name type="scientific">Bacillus mesophilus</name>
    <dbReference type="NCBI Taxonomy" id="1808955"/>
    <lineage>
        <taxon>Bacteria</taxon>
        <taxon>Bacillati</taxon>
        <taxon>Bacillota</taxon>
        <taxon>Bacilli</taxon>
        <taxon>Bacillales</taxon>
        <taxon>Bacillaceae</taxon>
        <taxon>Bacillus</taxon>
    </lineage>
</organism>
<keyword evidence="2" id="KW-1185">Reference proteome</keyword>
<dbReference type="InterPro" id="IPR021617">
    <property type="entry name" value="DUF3231"/>
</dbReference>